<dbReference type="EMBL" id="JAEAOA010000163">
    <property type="protein sequence ID" value="KAK3582638.1"/>
    <property type="molecule type" value="Genomic_DNA"/>
</dbReference>
<reference evidence="1" key="3">
    <citation type="submission" date="2023-05" db="EMBL/GenBank/DDBJ databases">
        <authorList>
            <person name="Smith C.H."/>
        </authorList>
    </citation>
    <scope>NUCLEOTIDE SEQUENCE</scope>
    <source>
        <strain evidence="1">CHS0354</strain>
        <tissue evidence="1">Mantle</tissue>
    </source>
</reference>
<reference evidence="1" key="2">
    <citation type="journal article" date="2021" name="Genome Biol. Evol.">
        <title>Developing a high-quality reference genome for a parasitic bivalve with doubly uniparental inheritance (Bivalvia: Unionida).</title>
        <authorList>
            <person name="Smith C.H."/>
        </authorList>
    </citation>
    <scope>NUCLEOTIDE SEQUENCE</scope>
    <source>
        <strain evidence="1">CHS0354</strain>
        <tissue evidence="1">Mantle</tissue>
    </source>
</reference>
<sequence length="99" mass="11363">MYPRGKKGATFSCPECRKETFPPLPDIPVNKWAEHYPYNTVLLSVLPPEKRKVEKNCDSCLYEGISVGATSYCTCHRGCRNVLQIKDHSESLLKEKRFK</sequence>
<comment type="caution">
    <text evidence="1">The sequence shown here is derived from an EMBL/GenBank/DDBJ whole genome shotgun (WGS) entry which is preliminary data.</text>
</comment>
<proteinExistence type="predicted"/>
<name>A0AAE0S003_9BIVA</name>
<evidence type="ECO:0000313" key="2">
    <source>
        <dbReference type="Proteomes" id="UP001195483"/>
    </source>
</evidence>
<dbReference type="Proteomes" id="UP001195483">
    <property type="component" value="Unassembled WGS sequence"/>
</dbReference>
<gene>
    <name evidence="1" type="ORF">CHS0354_001683</name>
</gene>
<accession>A0AAE0S003</accession>
<protein>
    <submittedName>
        <fullName evidence="1">Uncharacterized protein</fullName>
    </submittedName>
</protein>
<dbReference type="AlphaFoldDB" id="A0AAE0S003"/>
<reference evidence="1" key="1">
    <citation type="journal article" date="2021" name="Genome Biol. Evol.">
        <title>A High-Quality Reference Genome for a Parasitic Bivalve with Doubly Uniparental Inheritance (Bivalvia: Unionida).</title>
        <authorList>
            <person name="Smith C.H."/>
        </authorList>
    </citation>
    <scope>NUCLEOTIDE SEQUENCE</scope>
    <source>
        <strain evidence="1">CHS0354</strain>
    </source>
</reference>
<keyword evidence="2" id="KW-1185">Reference proteome</keyword>
<evidence type="ECO:0000313" key="1">
    <source>
        <dbReference type="EMBL" id="KAK3582638.1"/>
    </source>
</evidence>
<organism evidence="1 2">
    <name type="scientific">Potamilus streckersoni</name>
    <dbReference type="NCBI Taxonomy" id="2493646"/>
    <lineage>
        <taxon>Eukaryota</taxon>
        <taxon>Metazoa</taxon>
        <taxon>Spiralia</taxon>
        <taxon>Lophotrochozoa</taxon>
        <taxon>Mollusca</taxon>
        <taxon>Bivalvia</taxon>
        <taxon>Autobranchia</taxon>
        <taxon>Heteroconchia</taxon>
        <taxon>Palaeoheterodonta</taxon>
        <taxon>Unionida</taxon>
        <taxon>Unionoidea</taxon>
        <taxon>Unionidae</taxon>
        <taxon>Ambleminae</taxon>
        <taxon>Lampsilini</taxon>
        <taxon>Potamilus</taxon>
    </lineage>
</organism>